<keyword evidence="2" id="KW-0479">Metal-binding</keyword>
<dbReference type="InterPro" id="IPR036922">
    <property type="entry name" value="Rieske_2Fe-2S_sf"/>
</dbReference>
<gene>
    <name evidence="8" type="ORF">GARC_2099</name>
</gene>
<keyword evidence="4" id="KW-0408">Iron</keyword>
<keyword evidence="9" id="KW-1185">Reference proteome</keyword>
<dbReference type="InterPro" id="IPR012748">
    <property type="entry name" value="Rieske-like_NirD"/>
</dbReference>
<evidence type="ECO:0000256" key="5">
    <source>
        <dbReference type="ARBA" id="ARBA00023014"/>
    </source>
</evidence>
<dbReference type="eggNOG" id="COG2146">
    <property type="taxonomic scope" value="Bacteria"/>
</dbReference>
<dbReference type="PANTHER" id="PTHR21496:SF23">
    <property type="entry name" value="3-PHENYLPROPIONATE_CINNAMIC ACID DIOXYGENASE FERREDOXIN SUBUNIT"/>
    <property type="match status" value="1"/>
</dbReference>
<keyword evidence="6" id="KW-0534">Nitrate assimilation</keyword>
<dbReference type="GO" id="GO:0051537">
    <property type="term" value="F:2 iron, 2 sulfur cluster binding"/>
    <property type="evidence" value="ECO:0007669"/>
    <property type="project" value="UniProtKB-KW"/>
</dbReference>
<evidence type="ECO:0000259" key="7">
    <source>
        <dbReference type="PROSITE" id="PS51296"/>
    </source>
</evidence>
<sequence>MASWLFLATESELIEHKKLTLQIEGQYIGLYHLNDHYYALEDACPHAQNFFLLSQGKTVIETVQCPFHNALFHIPSGQCLRKPGRDLIKYDIRLDAGEIYVYL</sequence>
<proteinExistence type="predicted"/>
<dbReference type="Proteomes" id="UP000006327">
    <property type="component" value="Unassembled WGS sequence"/>
</dbReference>
<dbReference type="OrthoDB" id="9794779at2"/>
<evidence type="ECO:0000256" key="4">
    <source>
        <dbReference type="ARBA" id="ARBA00023004"/>
    </source>
</evidence>
<evidence type="ECO:0000313" key="8">
    <source>
        <dbReference type="EMBL" id="GAC19066.1"/>
    </source>
</evidence>
<reference evidence="8 9" key="1">
    <citation type="journal article" date="2017" name="Antonie Van Leeuwenhoek">
        <title>Rhizobium rhizosphaerae sp. nov., a novel species isolated from rice rhizosphere.</title>
        <authorList>
            <person name="Zhao J.J."/>
            <person name="Zhang J."/>
            <person name="Zhang R.J."/>
            <person name="Zhang C.W."/>
            <person name="Yin H.Q."/>
            <person name="Zhang X.X."/>
        </authorList>
    </citation>
    <scope>NUCLEOTIDE SEQUENCE [LARGE SCALE GENOMIC DNA]</scope>
    <source>
        <strain evidence="8 9">BSs20135</strain>
    </source>
</reference>
<keyword evidence="5" id="KW-0411">Iron-sulfur</keyword>
<feature type="domain" description="Rieske" evidence="7">
    <location>
        <begin position="5"/>
        <end position="101"/>
    </location>
</feature>
<evidence type="ECO:0000256" key="3">
    <source>
        <dbReference type="ARBA" id="ARBA00023002"/>
    </source>
</evidence>
<dbReference type="AlphaFoldDB" id="K6Y515"/>
<evidence type="ECO:0000313" key="9">
    <source>
        <dbReference type="Proteomes" id="UP000006327"/>
    </source>
</evidence>
<accession>K6Y515</accession>
<organism evidence="8 9">
    <name type="scientific">Paraglaciecola arctica BSs20135</name>
    <dbReference type="NCBI Taxonomy" id="493475"/>
    <lineage>
        <taxon>Bacteria</taxon>
        <taxon>Pseudomonadati</taxon>
        <taxon>Pseudomonadota</taxon>
        <taxon>Gammaproteobacteria</taxon>
        <taxon>Alteromonadales</taxon>
        <taxon>Alteromonadaceae</taxon>
        <taxon>Paraglaciecola</taxon>
    </lineage>
</organism>
<dbReference type="Gene3D" id="2.102.10.10">
    <property type="entry name" value="Rieske [2Fe-2S] iron-sulphur domain"/>
    <property type="match status" value="1"/>
</dbReference>
<protein>
    <recommendedName>
        <fullName evidence="7">Rieske domain-containing protein</fullName>
    </recommendedName>
</protein>
<dbReference type="PANTHER" id="PTHR21496">
    <property type="entry name" value="FERREDOXIN-RELATED"/>
    <property type="match status" value="1"/>
</dbReference>
<comment type="caution">
    <text evidence="8">The sequence shown here is derived from an EMBL/GenBank/DDBJ whole genome shotgun (WGS) entry which is preliminary data.</text>
</comment>
<evidence type="ECO:0000256" key="1">
    <source>
        <dbReference type="ARBA" id="ARBA00022714"/>
    </source>
</evidence>
<keyword evidence="1" id="KW-0001">2Fe-2S</keyword>
<dbReference type="RefSeq" id="WP_007619478.1">
    <property type="nucleotide sequence ID" value="NZ_BAEO01000027.1"/>
</dbReference>
<name>K6Y515_9ALTE</name>
<evidence type="ECO:0000256" key="6">
    <source>
        <dbReference type="ARBA" id="ARBA00023063"/>
    </source>
</evidence>
<dbReference type="Pfam" id="PF13806">
    <property type="entry name" value="Rieske_2"/>
    <property type="match status" value="1"/>
</dbReference>
<dbReference type="SUPFAM" id="SSF50022">
    <property type="entry name" value="ISP domain"/>
    <property type="match status" value="1"/>
</dbReference>
<dbReference type="EMBL" id="BAEO01000027">
    <property type="protein sequence ID" value="GAC19066.1"/>
    <property type="molecule type" value="Genomic_DNA"/>
</dbReference>
<dbReference type="InterPro" id="IPR017941">
    <property type="entry name" value="Rieske_2Fe-2S"/>
</dbReference>
<keyword evidence="3" id="KW-0560">Oxidoreductase</keyword>
<evidence type="ECO:0000256" key="2">
    <source>
        <dbReference type="ARBA" id="ARBA00022723"/>
    </source>
</evidence>
<dbReference type="PROSITE" id="PS51296">
    <property type="entry name" value="RIESKE"/>
    <property type="match status" value="1"/>
</dbReference>
<dbReference type="STRING" id="493475.GARC_2099"/>
<dbReference type="GO" id="GO:0046872">
    <property type="term" value="F:metal ion binding"/>
    <property type="evidence" value="ECO:0007669"/>
    <property type="project" value="UniProtKB-KW"/>
</dbReference>